<protein>
    <recommendedName>
        <fullName evidence="4">Protein kinase domain-containing protein</fullName>
    </recommendedName>
</protein>
<dbReference type="HOGENOM" id="CLU_076921_2_1_1"/>
<evidence type="ECO:0000313" key="3">
    <source>
        <dbReference type="Proteomes" id="UP000039046"/>
    </source>
</evidence>
<dbReference type="AlphaFoldDB" id="A0A0A1TMX5"/>
<gene>
    <name evidence="2" type="ORF">VHEMI08158</name>
</gene>
<evidence type="ECO:0000256" key="1">
    <source>
        <dbReference type="SAM" id="MobiDB-lite"/>
    </source>
</evidence>
<dbReference type="STRING" id="1531966.A0A0A1TMX5"/>
<reference evidence="2 3" key="1">
    <citation type="journal article" date="2015" name="Genome Announc.">
        <title>Draft Genome Sequence and Gene Annotation of the Entomopathogenic Fungus Verticillium hemipterigenum.</title>
        <authorList>
            <person name="Horn F."/>
            <person name="Habel A."/>
            <person name="Scharf D.H."/>
            <person name="Dworschak J."/>
            <person name="Brakhage A.A."/>
            <person name="Guthke R."/>
            <person name="Hertweck C."/>
            <person name="Linde J."/>
        </authorList>
    </citation>
    <scope>NUCLEOTIDE SEQUENCE [LARGE SCALE GENOMIC DNA]</scope>
</reference>
<dbReference type="Pfam" id="PF06293">
    <property type="entry name" value="Kdo"/>
    <property type="match status" value="1"/>
</dbReference>
<evidence type="ECO:0008006" key="4">
    <source>
        <dbReference type="Google" id="ProtNLM"/>
    </source>
</evidence>
<dbReference type="OrthoDB" id="4185642at2759"/>
<dbReference type="EMBL" id="CDHN01000004">
    <property type="protein sequence ID" value="CEJ92508.1"/>
    <property type="molecule type" value="Genomic_DNA"/>
</dbReference>
<name>A0A0A1TMX5_9HYPO</name>
<dbReference type="Proteomes" id="UP000039046">
    <property type="component" value="Unassembled WGS sequence"/>
</dbReference>
<dbReference type="InterPro" id="IPR011009">
    <property type="entry name" value="Kinase-like_dom_sf"/>
</dbReference>
<feature type="region of interest" description="Disordered" evidence="1">
    <location>
        <begin position="1"/>
        <end position="36"/>
    </location>
</feature>
<organism evidence="2 3">
    <name type="scientific">[Torrubiella] hemipterigena</name>
    <dbReference type="NCBI Taxonomy" id="1531966"/>
    <lineage>
        <taxon>Eukaryota</taxon>
        <taxon>Fungi</taxon>
        <taxon>Dikarya</taxon>
        <taxon>Ascomycota</taxon>
        <taxon>Pezizomycotina</taxon>
        <taxon>Sordariomycetes</taxon>
        <taxon>Hypocreomycetidae</taxon>
        <taxon>Hypocreales</taxon>
        <taxon>Clavicipitaceae</taxon>
        <taxon>Clavicipitaceae incertae sedis</taxon>
        <taxon>'Torrubiella' clade</taxon>
    </lineage>
</organism>
<accession>A0A0A1TMX5</accession>
<proteinExistence type="predicted"/>
<evidence type="ECO:0000313" key="2">
    <source>
        <dbReference type="EMBL" id="CEJ92508.1"/>
    </source>
</evidence>
<sequence length="291" mass="33685">MPSNPDPGPSPSPRSSSPIVNPRADTNTIASPATSSASIASYQKYDDIADEDHRLGKYYISRDRLQNIKASEVKILSTPYDNDNSAVCIVEIRGITCAMKVHHGQRPGDAELKDYFLDELTAYRRLKNRGFCERGTIPDIYGVVLNMKPQDWPECEIYYRPGTYMMPVNAILLENVEKMQSLTMENYTPARMEKWRDLIKEFHAVDVTHGDIYPRNMMFVPAEDGKPERVLWLDFESGYYGEIGSEDFWDDLHRRGREDEAVRMDDFVRLIAINTTEHNRQPVRTKYRWLY</sequence>
<keyword evidence="3" id="KW-1185">Reference proteome</keyword>
<dbReference type="SUPFAM" id="SSF56112">
    <property type="entry name" value="Protein kinase-like (PK-like)"/>
    <property type="match status" value="1"/>
</dbReference>
<feature type="compositionally biased region" description="Pro residues" evidence="1">
    <location>
        <begin position="1"/>
        <end position="12"/>
    </location>
</feature>